<name>A0A2L2T8X4_9HYPO</name>
<reference evidence="2" key="1">
    <citation type="submission" date="2014-10" db="EMBL/GenBank/DDBJ databases">
        <authorList>
            <person name="King R."/>
        </authorList>
    </citation>
    <scope>NUCLEOTIDE SEQUENCE [LARGE SCALE GENOMIC DNA]</scope>
    <source>
        <strain evidence="2">A3/5</strain>
    </source>
</reference>
<sequence length="130" mass="14401">MSDSAIVVERENTILGQEFAFVKLSRGFFGPKLNQAHPPCGPRVLTPAMCCNHYLELSLLRNLPNWQQKRSNIGDNESVGVAMGQIVHLPSCESQHFSRCVDGRGVDGGVLTQDEEQAARRIYVDVYGNL</sequence>
<protein>
    <submittedName>
        <fullName evidence="1">Uncharacterized protein</fullName>
    </submittedName>
</protein>
<organism evidence="1 2">
    <name type="scientific">Fusarium venenatum</name>
    <dbReference type="NCBI Taxonomy" id="56646"/>
    <lineage>
        <taxon>Eukaryota</taxon>
        <taxon>Fungi</taxon>
        <taxon>Dikarya</taxon>
        <taxon>Ascomycota</taxon>
        <taxon>Pezizomycotina</taxon>
        <taxon>Sordariomycetes</taxon>
        <taxon>Hypocreomycetidae</taxon>
        <taxon>Hypocreales</taxon>
        <taxon>Nectriaceae</taxon>
        <taxon>Fusarium</taxon>
    </lineage>
</organism>
<evidence type="ECO:0000313" key="2">
    <source>
        <dbReference type="Proteomes" id="UP000245910"/>
    </source>
</evidence>
<dbReference type="Proteomes" id="UP000245910">
    <property type="component" value="Chromosome I"/>
</dbReference>
<accession>A0A2L2T8X4</accession>
<proteinExistence type="predicted"/>
<evidence type="ECO:0000313" key="1">
    <source>
        <dbReference type="EMBL" id="CEI67362.1"/>
    </source>
</evidence>
<dbReference type="EMBL" id="LN649229">
    <property type="protein sequence ID" value="CEI67362.1"/>
    <property type="molecule type" value="Genomic_DNA"/>
</dbReference>
<keyword evidence="2" id="KW-1185">Reference proteome</keyword>
<dbReference type="AlphaFoldDB" id="A0A2L2T8X4"/>